<accession>A0A9D0ZQC9</accession>
<name>A0A9D0ZQC9_9FIRM</name>
<dbReference type="PANTHER" id="PTHR30217:SF7">
    <property type="entry name" value="TRNA HYDROXYLATION PROTEIN P2"/>
    <property type="match status" value="1"/>
</dbReference>
<protein>
    <submittedName>
        <fullName evidence="1">U32 family peptidase</fullName>
    </submittedName>
</protein>
<organism evidence="1 2">
    <name type="scientific">Candidatus Coprosoma intestinipullorum</name>
    <dbReference type="NCBI Taxonomy" id="2840752"/>
    <lineage>
        <taxon>Bacteria</taxon>
        <taxon>Bacillati</taxon>
        <taxon>Bacillota</taxon>
        <taxon>Bacillota incertae sedis</taxon>
        <taxon>Candidatus Coprosoma</taxon>
    </lineage>
</organism>
<comment type="caution">
    <text evidence="1">The sequence shown here is derived from an EMBL/GenBank/DDBJ whole genome shotgun (WGS) entry which is preliminary data.</text>
</comment>
<evidence type="ECO:0000313" key="2">
    <source>
        <dbReference type="Proteomes" id="UP000886786"/>
    </source>
</evidence>
<dbReference type="EMBL" id="DVFV01000033">
    <property type="protein sequence ID" value="HIQ90322.1"/>
    <property type="molecule type" value="Genomic_DNA"/>
</dbReference>
<dbReference type="PANTHER" id="PTHR30217">
    <property type="entry name" value="PEPTIDASE U32 FAMILY"/>
    <property type="match status" value="1"/>
</dbReference>
<dbReference type="InterPro" id="IPR051454">
    <property type="entry name" value="RNA/ubiquinone_mod_enzymes"/>
</dbReference>
<dbReference type="Proteomes" id="UP000886786">
    <property type="component" value="Unassembled WGS sequence"/>
</dbReference>
<dbReference type="InterPro" id="IPR001539">
    <property type="entry name" value="Peptidase_U32"/>
</dbReference>
<dbReference type="Pfam" id="PF01136">
    <property type="entry name" value="Peptidase_U32"/>
    <property type="match status" value="1"/>
</dbReference>
<proteinExistence type="predicted"/>
<dbReference type="AlphaFoldDB" id="A0A9D0ZQC9"/>
<evidence type="ECO:0000313" key="1">
    <source>
        <dbReference type="EMBL" id="HIQ90322.1"/>
    </source>
</evidence>
<sequence length="268" mass="31419">MSKITAIINDLEEAKEINDLVDAYIMPLTGLSINYRHTFSLEEIEEALKLDREIFVSVNKNIHNDELPKLKEALTKLTKLKISGIIFYDISIVNLKKKMNFKTPLVWAQEHLTTNYGTVNYWNEKGAQYAYLSSELTKREILEIKENSKSKLFVNIFGYLPMFTSRRHLVKNYVETFDIKENDRQAKLSKEGNDYLIEDTKLGTTVYSSYILNATEEDFKNVDYLVFNSNFIETKDFKEVLTDYKNKKPNKYPKNLGFMFEDTIYKVK</sequence>
<reference evidence="1" key="2">
    <citation type="journal article" date="2021" name="PeerJ">
        <title>Extensive microbial diversity within the chicken gut microbiome revealed by metagenomics and culture.</title>
        <authorList>
            <person name="Gilroy R."/>
            <person name="Ravi A."/>
            <person name="Getino M."/>
            <person name="Pursley I."/>
            <person name="Horton D.L."/>
            <person name="Alikhan N.F."/>
            <person name="Baker D."/>
            <person name="Gharbi K."/>
            <person name="Hall N."/>
            <person name="Watson M."/>
            <person name="Adriaenssens E.M."/>
            <person name="Foster-Nyarko E."/>
            <person name="Jarju S."/>
            <person name="Secka A."/>
            <person name="Antonio M."/>
            <person name="Oren A."/>
            <person name="Chaudhuri R.R."/>
            <person name="La Ragione R."/>
            <person name="Hildebrand F."/>
            <person name="Pallen M.J."/>
        </authorList>
    </citation>
    <scope>NUCLEOTIDE SEQUENCE</scope>
    <source>
        <strain evidence="1">CHK147-3167</strain>
    </source>
</reference>
<reference evidence="1" key="1">
    <citation type="submission" date="2020-10" db="EMBL/GenBank/DDBJ databases">
        <authorList>
            <person name="Gilroy R."/>
        </authorList>
    </citation>
    <scope>NUCLEOTIDE SEQUENCE</scope>
    <source>
        <strain evidence="1">CHK147-3167</strain>
    </source>
</reference>
<gene>
    <name evidence="1" type="ORF">IAB27_01645</name>
</gene>